<keyword evidence="2" id="KW-1185">Reference proteome</keyword>
<sequence length="247" mass="28321">MAQNQDDKTIEYITTTFQDFALADIKYNKDRPIAAALLSGCLLDQISGFFFDKGKSTDKARLFVKKYMPEYANIGIYDILRSPLVHNYSLPAGYSVTSDSALAGMGMAILPNGIIYIPFFIQDLEVAVNQAIKDLKEDKEIRKHALKWEKLHPVLKMNKTDMGVYSDDEIKRLEAYFIPKIQQHPIIKSEPLEWRMLTQELSNKKFHAFIEIKQLTGKKEINQYSLEKFVQAIGMESPVDYLESNPL</sequence>
<comment type="caution">
    <text evidence="1">The sequence shown here is derived from an EMBL/GenBank/DDBJ whole genome shotgun (WGS) entry which is preliminary data.</text>
</comment>
<dbReference type="Proteomes" id="UP000192796">
    <property type="component" value="Unassembled WGS sequence"/>
</dbReference>
<gene>
    <name evidence="1" type="ORF">A3860_33860</name>
</gene>
<evidence type="ECO:0000313" key="2">
    <source>
        <dbReference type="Proteomes" id="UP000192796"/>
    </source>
</evidence>
<dbReference type="AlphaFoldDB" id="A0A1V9FPW9"/>
<proteinExistence type="predicted"/>
<dbReference type="EMBL" id="LVYD01000064">
    <property type="protein sequence ID" value="OQP60368.1"/>
    <property type="molecule type" value="Genomic_DNA"/>
</dbReference>
<organism evidence="1 2">
    <name type="scientific">Niastella vici</name>
    <dbReference type="NCBI Taxonomy" id="1703345"/>
    <lineage>
        <taxon>Bacteria</taxon>
        <taxon>Pseudomonadati</taxon>
        <taxon>Bacteroidota</taxon>
        <taxon>Chitinophagia</taxon>
        <taxon>Chitinophagales</taxon>
        <taxon>Chitinophagaceae</taxon>
        <taxon>Niastella</taxon>
    </lineage>
</organism>
<dbReference type="OrthoDB" id="687378at2"/>
<dbReference type="STRING" id="1703345.A3860_33860"/>
<name>A0A1V9FPW9_9BACT</name>
<evidence type="ECO:0000313" key="1">
    <source>
        <dbReference type="EMBL" id="OQP60368.1"/>
    </source>
</evidence>
<reference evidence="1 2" key="1">
    <citation type="submission" date="2016-03" db="EMBL/GenBank/DDBJ databases">
        <title>Niastella vici sp. nov., isolated from farmland soil.</title>
        <authorList>
            <person name="Chen L."/>
            <person name="Wang D."/>
            <person name="Yang S."/>
            <person name="Wang G."/>
        </authorList>
    </citation>
    <scope>NUCLEOTIDE SEQUENCE [LARGE SCALE GENOMIC DNA]</scope>
    <source>
        <strain evidence="1 2">DJ57</strain>
    </source>
</reference>
<accession>A0A1V9FPW9</accession>
<dbReference type="RefSeq" id="WP_081153323.1">
    <property type="nucleotide sequence ID" value="NZ_LVYD01000064.1"/>
</dbReference>
<protein>
    <submittedName>
        <fullName evidence="1">Uncharacterized protein</fullName>
    </submittedName>
</protein>